<dbReference type="PANTHER" id="PTHR43226">
    <property type="entry name" value="XAA-PRO AMINOPEPTIDASE 3"/>
    <property type="match status" value="1"/>
</dbReference>
<dbReference type="Pfam" id="PF05195">
    <property type="entry name" value="AMP_N"/>
    <property type="match status" value="1"/>
</dbReference>
<keyword evidence="8" id="KW-0482">Metalloprotease</keyword>
<name>A0A098GAG2_LEGMI</name>
<keyword evidence="9" id="KW-0464">Manganese</keyword>
<keyword evidence="5" id="KW-0645">Protease</keyword>
<evidence type="ECO:0000313" key="15">
    <source>
        <dbReference type="EMBL" id="SCX89317.1"/>
    </source>
</evidence>
<keyword evidence="17" id="KW-1185">Reference proteome</keyword>
<dbReference type="InterPro" id="IPR036005">
    <property type="entry name" value="Creatinase/aminopeptidase-like"/>
</dbReference>
<evidence type="ECO:0000256" key="6">
    <source>
        <dbReference type="ARBA" id="ARBA00022723"/>
    </source>
</evidence>
<evidence type="ECO:0000256" key="5">
    <source>
        <dbReference type="ARBA" id="ARBA00022670"/>
    </source>
</evidence>
<evidence type="ECO:0000256" key="3">
    <source>
        <dbReference type="ARBA" id="ARBA00008766"/>
    </source>
</evidence>
<reference evidence="14" key="2">
    <citation type="submission" date="2014-09" db="EMBL/GenBank/DDBJ databases">
        <authorList>
            <person name="GOMEZ-VALERO Laura"/>
        </authorList>
    </citation>
    <scope>NUCLEOTIDE SEQUENCE</scope>
    <source>
        <strain evidence="14">ATCC33218</strain>
    </source>
</reference>
<dbReference type="InterPro" id="IPR029149">
    <property type="entry name" value="Creatin/AminoP/Spt16_N"/>
</dbReference>
<evidence type="ECO:0000313" key="17">
    <source>
        <dbReference type="Proteomes" id="UP000182998"/>
    </source>
</evidence>
<accession>A0A098GAG2</accession>
<keyword evidence="14" id="KW-0031">Aminopeptidase</keyword>
<comment type="cofactor">
    <cofactor evidence="2">
        <name>Mn(2+)</name>
        <dbReference type="ChEBI" id="CHEBI:29035"/>
    </cofactor>
</comment>
<dbReference type="GO" id="GO:0070006">
    <property type="term" value="F:metalloaminopeptidase activity"/>
    <property type="evidence" value="ECO:0007669"/>
    <property type="project" value="InterPro"/>
</dbReference>
<organism evidence="14 16">
    <name type="scientific">Legionella micdadei</name>
    <name type="common">Tatlockia micdadei</name>
    <dbReference type="NCBI Taxonomy" id="451"/>
    <lineage>
        <taxon>Bacteria</taxon>
        <taxon>Pseudomonadati</taxon>
        <taxon>Pseudomonadota</taxon>
        <taxon>Gammaproteobacteria</taxon>
        <taxon>Legionellales</taxon>
        <taxon>Legionellaceae</taxon>
        <taxon>Legionella</taxon>
    </lineage>
</organism>
<dbReference type="HOGENOM" id="CLU_017266_1_0_6"/>
<keyword evidence="6" id="KW-0479">Metal-binding</keyword>
<dbReference type="InterPro" id="IPR007865">
    <property type="entry name" value="Aminopep_P_N"/>
</dbReference>
<dbReference type="FunFam" id="3.90.230.10:FF:000002">
    <property type="entry name" value="Xaa-Pro aminopeptidase 3"/>
    <property type="match status" value="1"/>
</dbReference>
<proteinExistence type="inferred from homology"/>
<evidence type="ECO:0000259" key="13">
    <source>
        <dbReference type="SMART" id="SM01011"/>
    </source>
</evidence>
<evidence type="ECO:0000256" key="4">
    <source>
        <dbReference type="ARBA" id="ARBA00012574"/>
    </source>
</evidence>
<evidence type="ECO:0000256" key="10">
    <source>
        <dbReference type="ARBA" id="ARBA00069363"/>
    </source>
</evidence>
<comment type="catalytic activity">
    <reaction evidence="1">
        <text>Release of any N-terminal amino acid, including proline, that is linked to proline, even from a dipeptide or tripeptide.</text>
        <dbReference type="EC" id="3.4.11.9"/>
    </reaction>
</comment>
<dbReference type="AlphaFoldDB" id="A0A098GAG2"/>
<dbReference type="GO" id="GO:0030145">
    <property type="term" value="F:manganese ion binding"/>
    <property type="evidence" value="ECO:0007669"/>
    <property type="project" value="InterPro"/>
</dbReference>
<evidence type="ECO:0000256" key="1">
    <source>
        <dbReference type="ARBA" id="ARBA00001424"/>
    </source>
</evidence>
<sequence>MITQQEYQARRQALAAKLAPGAIAIIPAAHEVLRNGDAHYRFRQDSDFYYLTGFNEPDALLMIIAGSPGKTYLFNRPRNPAEEQWTGKRLGQEGAREALKVDEAYSLESLATHLPELLTGKTAVYFAMGRYPSLEKMLFKALKHVKGLVRRGIKVPESLCDLEPLLSEMRLFKSEAELNLMRQGSAISVDAHKRAMRACGKAENEYQLEAELLYAFSHNGCRAVAYDPIVASGGNACILHYTDNNQPLRAGDLLLIDAGGEFENYAADITRTFPINGRFSKEQRAIYELVLKAQKAGIASIKPGLGWYEIQQTIIHILTSGLCELGLLKGEVDKLIATEAYKPFYMHNSGHWLGLDVHDAGRYKIEGEWRQLEAGMVLTVEPGLYISAGMNGVDPRWWNIGIRIEDDILVTKDGYENLTGDLPVEVDEIEAILRG</sequence>
<dbReference type="EC" id="3.4.11.9" evidence="4"/>
<dbReference type="PANTHER" id="PTHR43226:SF4">
    <property type="entry name" value="XAA-PRO AMINOPEPTIDASE 3"/>
    <property type="match status" value="1"/>
</dbReference>
<dbReference type="InterPro" id="IPR000994">
    <property type="entry name" value="Pept_M24"/>
</dbReference>
<evidence type="ECO:0000256" key="11">
    <source>
        <dbReference type="ARBA" id="ARBA00075356"/>
    </source>
</evidence>
<evidence type="ECO:0000256" key="8">
    <source>
        <dbReference type="ARBA" id="ARBA00023049"/>
    </source>
</evidence>
<protein>
    <recommendedName>
        <fullName evidence="10">Xaa-Pro aminopeptidase</fullName>
        <ecNumber evidence="4">3.4.11.9</ecNumber>
    </recommendedName>
    <alternativeName>
        <fullName evidence="11">Aminopeptidase P II</fullName>
    </alternativeName>
    <alternativeName>
        <fullName evidence="12">X-Pro aminopeptidase</fullName>
    </alternativeName>
</protein>
<reference evidence="16" key="1">
    <citation type="submission" date="2014-09" db="EMBL/GenBank/DDBJ databases">
        <authorList>
            <person name="Gomez-Valero L."/>
        </authorList>
    </citation>
    <scope>NUCLEOTIDE SEQUENCE [LARGE SCALE GENOMIC DNA]</scope>
    <source>
        <strain evidence="16">ATCC33218</strain>
    </source>
</reference>
<dbReference type="Pfam" id="PF00557">
    <property type="entry name" value="Peptidase_M24"/>
    <property type="match status" value="1"/>
</dbReference>
<reference evidence="15 17" key="3">
    <citation type="submission" date="2016-10" db="EMBL/GenBank/DDBJ databases">
        <authorList>
            <person name="Varghese N."/>
            <person name="Submissions S."/>
        </authorList>
    </citation>
    <scope>NUCLEOTIDE SEQUENCE [LARGE SCALE GENOMIC DNA]</scope>
    <source>
        <strain evidence="15 17">ATCC 33218</strain>
    </source>
</reference>
<dbReference type="SUPFAM" id="SSF55920">
    <property type="entry name" value="Creatinase/aminopeptidase"/>
    <property type="match status" value="1"/>
</dbReference>
<dbReference type="Proteomes" id="UP000182998">
    <property type="component" value="Unassembled WGS sequence"/>
</dbReference>
<dbReference type="NCBIfam" id="NF008131">
    <property type="entry name" value="PRK10879.1"/>
    <property type="match status" value="1"/>
</dbReference>
<dbReference type="EMBL" id="LN614830">
    <property type="protein sequence ID" value="CEG59418.1"/>
    <property type="molecule type" value="Genomic_DNA"/>
</dbReference>
<gene>
    <name evidence="14" type="primary">pepP</name>
    <name evidence="14" type="ORF">LMI_0046</name>
    <name evidence="15" type="ORF">SAMN02982997_00289</name>
</gene>
<dbReference type="SUPFAM" id="SSF53092">
    <property type="entry name" value="Creatinase/prolidase N-terminal domain"/>
    <property type="match status" value="1"/>
</dbReference>
<dbReference type="KEGG" id="tmc:LMI_0046"/>
<dbReference type="Gene3D" id="3.40.350.10">
    <property type="entry name" value="Creatinase/prolidase N-terminal domain"/>
    <property type="match status" value="1"/>
</dbReference>
<dbReference type="OrthoDB" id="9806388at2"/>
<dbReference type="Gene3D" id="3.90.230.10">
    <property type="entry name" value="Creatinase/methionine aminopeptidase superfamily"/>
    <property type="match status" value="1"/>
</dbReference>
<dbReference type="PATRIC" id="fig|451.8.peg.1018"/>
<dbReference type="GO" id="GO:0006508">
    <property type="term" value="P:proteolysis"/>
    <property type="evidence" value="ECO:0007669"/>
    <property type="project" value="UniProtKB-KW"/>
</dbReference>
<keyword evidence="7 14" id="KW-0378">Hydrolase</keyword>
<dbReference type="InterPro" id="IPR052433">
    <property type="entry name" value="X-Pro_dipept-like"/>
</dbReference>
<comment type="similarity">
    <text evidence="3">Belongs to the peptidase M24B family.</text>
</comment>
<evidence type="ECO:0000313" key="16">
    <source>
        <dbReference type="Proteomes" id="UP000032414"/>
    </source>
</evidence>
<evidence type="ECO:0000313" key="14">
    <source>
        <dbReference type="EMBL" id="CEG59418.1"/>
    </source>
</evidence>
<dbReference type="SMART" id="SM01011">
    <property type="entry name" value="AMP_N"/>
    <property type="match status" value="1"/>
</dbReference>
<feature type="domain" description="Aminopeptidase P N-terminal" evidence="13">
    <location>
        <begin position="2"/>
        <end position="135"/>
    </location>
</feature>
<dbReference type="RefSeq" id="WP_045098012.1">
    <property type="nucleotide sequence ID" value="NZ_FMVN01000002.1"/>
</dbReference>
<dbReference type="GO" id="GO:0005829">
    <property type="term" value="C:cytosol"/>
    <property type="evidence" value="ECO:0007669"/>
    <property type="project" value="TreeGrafter"/>
</dbReference>
<dbReference type="EMBL" id="FMVN01000002">
    <property type="protein sequence ID" value="SCX89317.1"/>
    <property type="molecule type" value="Genomic_DNA"/>
</dbReference>
<evidence type="ECO:0000256" key="9">
    <source>
        <dbReference type="ARBA" id="ARBA00023211"/>
    </source>
</evidence>
<dbReference type="CDD" id="cd01087">
    <property type="entry name" value="Prolidase"/>
    <property type="match status" value="1"/>
</dbReference>
<dbReference type="Proteomes" id="UP000032414">
    <property type="component" value="Chromosome I"/>
</dbReference>
<evidence type="ECO:0000256" key="2">
    <source>
        <dbReference type="ARBA" id="ARBA00001936"/>
    </source>
</evidence>
<evidence type="ECO:0000256" key="7">
    <source>
        <dbReference type="ARBA" id="ARBA00022801"/>
    </source>
</evidence>
<evidence type="ECO:0000256" key="12">
    <source>
        <dbReference type="ARBA" id="ARBA00081411"/>
    </source>
</evidence>